<evidence type="ECO:0000256" key="9">
    <source>
        <dbReference type="SAM" id="MobiDB-lite"/>
    </source>
</evidence>
<evidence type="ECO:0000313" key="11">
    <source>
        <dbReference type="EMBL" id="KAG9696671.1"/>
    </source>
</evidence>
<comment type="subcellular location">
    <subcellularLocation>
        <location evidence="1">Nucleus</location>
    </subcellularLocation>
</comment>
<keyword evidence="8" id="KW-0539">Nucleus</keyword>
<dbReference type="AlphaFoldDB" id="A0A9P8JC61"/>
<dbReference type="EC" id="3.5.1.98" evidence="3"/>
<dbReference type="InterPro" id="IPR000286">
    <property type="entry name" value="HDACs"/>
</dbReference>
<dbReference type="InterPro" id="IPR037138">
    <property type="entry name" value="His_deacetylse_dom_sf"/>
</dbReference>
<feature type="region of interest" description="Disordered" evidence="9">
    <location>
        <begin position="1"/>
        <end position="93"/>
    </location>
</feature>
<comment type="caution">
    <text evidence="11">The sequence shown here is derived from an EMBL/GenBank/DDBJ whole genome shotgun (WGS) entry which is preliminary data.</text>
</comment>
<evidence type="ECO:0000256" key="8">
    <source>
        <dbReference type="ARBA" id="ARBA00023242"/>
    </source>
</evidence>
<dbReference type="OrthoDB" id="1918432at2759"/>
<dbReference type="GO" id="GO:0141221">
    <property type="term" value="F:histone deacetylase activity, hydrolytic mechanism"/>
    <property type="evidence" value="ECO:0007669"/>
    <property type="project" value="UniProtKB-EC"/>
</dbReference>
<feature type="compositionally biased region" description="Low complexity" evidence="9">
    <location>
        <begin position="1"/>
        <end position="15"/>
    </location>
</feature>
<feature type="compositionally biased region" description="Basic and acidic residues" evidence="9">
    <location>
        <begin position="623"/>
        <end position="661"/>
    </location>
</feature>
<dbReference type="Pfam" id="PF00850">
    <property type="entry name" value="Hist_deacetyl"/>
    <property type="match status" value="1"/>
</dbReference>
<dbReference type="GO" id="GO:0040029">
    <property type="term" value="P:epigenetic regulation of gene expression"/>
    <property type="evidence" value="ECO:0007669"/>
    <property type="project" value="TreeGrafter"/>
</dbReference>
<evidence type="ECO:0000256" key="6">
    <source>
        <dbReference type="ARBA" id="ARBA00023015"/>
    </source>
</evidence>
<evidence type="ECO:0000259" key="10">
    <source>
        <dbReference type="Pfam" id="PF00850"/>
    </source>
</evidence>
<dbReference type="InterPro" id="IPR023696">
    <property type="entry name" value="Ureohydrolase_dom_sf"/>
</dbReference>
<feature type="region of interest" description="Disordered" evidence="9">
    <location>
        <begin position="151"/>
        <end position="180"/>
    </location>
</feature>
<dbReference type="InterPro" id="IPR023801">
    <property type="entry name" value="His_deacetylse_dom"/>
</dbReference>
<sequence>MRAAARQAQLRIAEQSRAESCGDDDDSDVREAPHDAFNDQDSLSDDSDGEDDDHLDSSLDDSDYSRDDDEYNDTRSYHLRNDRNPPRTPQARVPVGLPLRVAPANHNYLVQNFSSSSRRLPLRAATMSARQSNGIPRQNVRDAIVQQWDPSRRQNGQAHPTGAPPTPPLNDSEEEHAERQRTLRDKIMQQVEENGIERPQGYNVSYHYNRRVENMHFGRTHPMKPWRLTLTKHLVMGYGLQFAMDNYDALPASKETVAAFHDQDYVEFLSKVSPQTFQELSQIYEDRIPQSYPGDLVKLGPFNLSPSPGADCPVFDGMQEYLFLYTGATMEAVSALTNNQSDIAINWSGGLHHAHKSEASGFCYINDIVLAILELLKCHQRVLYIDIDVHHGDGVEEAFASSDRVMTLSFHRYGIIDEDSKEKHLFFPGTGALNSNGNENSVGNHFALNVPIPKGIDDDQFLHLFESITGRTLEHFRPQAIVLQCGADSLGGDRLGQFNLNIRAHGECLAFVKKAGVPLLILGGGGYTARNVARAWTHETALAVGATLNEELPMHIVPRPQAFMGREHGDGRLYPELAGFHKNYVTQKELDLLVEHCHEELRYIQHAPSVVMDRLPSRAQMEAARRQVDDEMEADRAAESGRGERERRRRERGTGTRGELR</sequence>
<organism evidence="11 12">
    <name type="scientific">Aureobasidium melanogenum</name>
    <name type="common">Aureobasidium pullulans var. melanogenum</name>
    <dbReference type="NCBI Taxonomy" id="46634"/>
    <lineage>
        <taxon>Eukaryota</taxon>
        <taxon>Fungi</taxon>
        <taxon>Dikarya</taxon>
        <taxon>Ascomycota</taxon>
        <taxon>Pezizomycotina</taxon>
        <taxon>Dothideomycetes</taxon>
        <taxon>Dothideomycetidae</taxon>
        <taxon>Dothideales</taxon>
        <taxon>Saccotheciaceae</taxon>
        <taxon>Aureobasidium</taxon>
    </lineage>
</organism>
<evidence type="ECO:0000256" key="5">
    <source>
        <dbReference type="ARBA" id="ARBA00022853"/>
    </source>
</evidence>
<dbReference type="SUPFAM" id="SSF52768">
    <property type="entry name" value="Arginase/deacetylase"/>
    <property type="match status" value="1"/>
</dbReference>
<dbReference type="InterPro" id="IPR003084">
    <property type="entry name" value="HDAC_I/II"/>
</dbReference>
<evidence type="ECO:0000313" key="12">
    <source>
        <dbReference type="Proteomes" id="UP000779574"/>
    </source>
</evidence>
<dbReference type="Gene3D" id="3.40.800.20">
    <property type="entry name" value="Histone deacetylase domain"/>
    <property type="match status" value="1"/>
</dbReference>
<evidence type="ECO:0000256" key="7">
    <source>
        <dbReference type="ARBA" id="ARBA00023163"/>
    </source>
</evidence>
<keyword evidence="6" id="KW-0805">Transcription regulation</keyword>
<dbReference type="PANTHER" id="PTHR10625:SF36">
    <property type="entry name" value="HISTONE DEACETYLASE 3"/>
    <property type="match status" value="1"/>
</dbReference>
<reference evidence="11" key="2">
    <citation type="submission" date="2021-08" db="EMBL/GenBank/DDBJ databases">
        <authorList>
            <person name="Gostincar C."/>
            <person name="Sun X."/>
            <person name="Song Z."/>
            <person name="Gunde-Cimerman N."/>
        </authorList>
    </citation>
    <scope>NUCLEOTIDE SEQUENCE</scope>
    <source>
        <strain evidence="11">EXF-9911</strain>
    </source>
</reference>
<dbReference type="Proteomes" id="UP000779574">
    <property type="component" value="Unassembled WGS sequence"/>
</dbReference>
<keyword evidence="4" id="KW-0378">Hydrolase</keyword>
<dbReference type="PRINTS" id="PR01271">
    <property type="entry name" value="HISDACETLASE"/>
</dbReference>
<evidence type="ECO:0000256" key="4">
    <source>
        <dbReference type="ARBA" id="ARBA00022801"/>
    </source>
</evidence>
<accession>A0A9P8JC61</accession>
<comment type="similarity">
    <text evidence="2">Belongs to the histone deacetylase family. HD type 1 subfamily.</text>
</comment>
<name>A0A9P8JC61_AURME</name>
<feature type="region of interest" description="Disordered" evidence="9">
    <location>
        <begin position="621"/>
        <end position="661"/>
    </location>
</feature>
<feature type="domain" description="Histone deacetylase" evidence="10">
    <location>
        <begin position="221"/>
        <end position="541"/>
    </location>
</feature>
<dbReference type="EMBL" id="JAHFXF010000096">
    <property type="protein sequence ID" value="KAG9696671.1"/>
    <property type="molecule type" value="Genomic_DNA"/>
</dbReference>
<keyword evidence="5" id="KW-0156">Chromatin regulator</keyword>
<protein>
    <recommendedName>
        <fullName evidence="3">histone deacetylase</fullName>
        <ecNumber evidence="3">3.5.1.98</ecNumber>
    </recommendedName>
</protein>
<feature type="compositionally biased region" description="Acidic residues" evidence="9">
    <location>
        <begin position="42"/>
        <end position="71"/>
    </location>
</feature>
<feature type="compositionally biased region" description="Basic and acidic residues" evidence="9">
    <location>
        <begin position="72"/>
        <end position="85"/>
    </location>
</feature>
<feature type="non-terminal residue" evidence="11">
    <location>
        <position position="661"/>
    </location>
</feature>
<reference evidence="11" key="1">
    <citation type="journal article" date="2021" name="J Fungi (Basel)">
        <title>Virulence traits and population genomics of the black yeast Aureobasidium melanogenum.</title>
        <authorList>
            <person name="Cernosa A."/>
            <person name="Sun X."/>
            <person name="Gostincar C."/>
            <person name="Fang C."/>
            <person name="Gunde-Cimerman N."/>
            <person name="Song Z."/>
        </authorList>
    </citation>
    <scope>NUCLEOTIDE SEQUENCE</scope>
    <source>
        <strain evidence="11">EXF-9911</strain>
    </source>
</reference>
<proteinExistence type="inferred from homology"/>
<dbReference type="GO" id="GO:0070210">
    <property type="term" value="C:Rpd3L-Expanded complex"/>
    <property type="evidence" value="ECO:0007669"/>
    <property type="project" value="TreeGrafter"/>
</dbReference>
<gene>
    <name evidence="11" type="ORF">KCU76_g3559</name>
</gene>
<evidence type="ECO:0000256" key="3">
    <source>
        <dbReference type="ARBA" id="ARBA00012111"/>
    </source>
</evidence>
<dbReference type="PANTHER" id="PTHR10625">
    <property type="entry name" value="HISTONE DEACETYLASE HDAC1-RELATED"/>
    <property type="match status" value="1"/>
</dbReference>
<dbReference type="PRINTS" id="PR01270">
    <property type="entry name" value="HDASUPER"/>
</dbReference>
<evidence type="ECO:0000256" key="2">
    <source>
        <dbReference type="ARBA" id="ARBA00006457"/>
    </source>
</evidence>
<keyword evidence="7" id="KW-0804">Transcription</keyword>
<evidence type="ECO:0000256" key="1">
    <source>
        <dbReference type="ARBA" id="ARBA00004123"/>
    </source>
</evidence>